<evidence type="ECO:0000313" key="2">
    <source>
        <dbReference type="EMBL" id="GAA5062310.1"/>
    </source>
</evidence>
<gene>
    <name evidence="2" type="ORF">GCM10023318_45800</name>
</gene>
<organism evidence="2 3">
    <name type="scientific">Nocardia callitridis</name>
    <dbReference type="NCBI Taxonomy" id="648753"/>
    <lineage>
        <taxon>Bacteria</taxon>
        <taxon>Bacillati</taxon>
        <taxon>Actinomycetota</taxon>
        <taxon>Actinomycetes</taxon>
        <taxon>Mycobacteriales</taxon>
        <taxon>Nocardiaceae</taxon>
        <taxon>Nocardia</taxon>
    </lineage>
</organism>
<sequence>MGNLSAVMYNVLIFFRWGGVIVITIGCMGVFIGEAVKSRLSPVKIIVVGSSGVLAVMVFWSLPNLANIGRSDSTIIVPDQPIGSYR</sequence>
<dbReference type="EMBL" id="BAABJM010000005">
    <property type="protein sequence ID" value="GAA5062310.1"/>
    <property type="molecule type" value="Genomic_DNA"/>
</dbReference>
<name>A0ABP9KNT1_9NOCA</name>
<comment type="caution">
    <text evidence="2">The sequence shown here is derived from an EMBL/GenBank/DDBJ whole genome shotgun (WGS) entry which is preliminary data.</text>
</comment>
<feature type="transmembrane region" description="Helical" evidence="1">
    <location>
        <begin position="43"/>
        <end position="62"/>
    </location>
</feature>
<proteinExistence type="predicted"/>
<dbReference type="Proteomes" id="UP001500603">
    <property type="component" value="Unassembled WGS sequence"/>
</dbReference>
<evidence type="ECO:0000256" key="1">
    <source>
        <dbReference type="SAM" id="Phobius"/>
    </source>
</evidence>
<keyword evidence="1" id="KW-0472">Membrane</keyword>
<evidence type="ECO:0000313" key="3">
    <source>
        <dbReference type="Proteomes" id="UP001500603"/>
    </source>
</evidence>
<keyword evidence="1" id="KW-1133">Transmembrane helix</keyword>
<reference evidence="3" key="1">
    <citation type="journal article" date="2019" name="Int. J. Syst. Evol. Microbiol.">
        <title>The Global Catalogue of Microorganisms (GCM) 10K type strain sequencing project: providing services to taxonomists for standard genome sequencing and annotation.</title>
        <authorList>
            <consortium name="The Broad Institute Genomics Platform"/>
            <consortium name="The Broad Institute Genome Sequencing Center for Infectious Disease"/>
            <person name="Wu L."/>
            <person name="Ma J."/>
        </authorList>
    </citation>
    <scope>NUCLEOTIDE SEQUENCE [LARGE SCALE GENOMIC DNA]</scope>
    <source>
        <strain evidence="3">JCM 18298</strain>
    </source>
</reference>
<feature type="transmembrane region" description="Helical" evidence="1">
    <location>
        <begin position="6"/>
        <end position="31"/>
    </location>
</feature>
<protein>
    <submittedName>
        <fullName evidence="2">Uncharacterized protein</fullName>
    </submittedName>
</protein>
<keyword evidence="1" id="KW-0812">Transmembrane</keyword>
<keyword evidence="3" id="KW-1185">Reference proteome</keyword>
<accession>A0ABP9KNT1</accession>